<dbReference type="Pfam" id="PF04542">
    <property type="entry name" value="Sigma70_r2"/>
    <property type="match status" value="1"/>
</dbReference>
<evidence type="ECO:0000256" key="4">
    <source>
        <dbReference type="ARBA" id="ARBA00023163"/>
    </source>
</evidence>
<gene>
    <name evidence="7" type="ORF">SAMN04489757_10593</name>
</gene>
<evidence type="ECO:0000259" key="5">
    <source>
        <dbReference type="Pfam" id="PF04542"/>
    </source>
</evidence>
<keyword evidence="3" id="KW-0731">Sigma factor</keyword>
<dbReference type="GO" id="GO:0006352">
    <property type="term" value="P:DNA-templated transcription initiation"/>
    <property type="evidence" value="ECO:0007669"/>
    <property type="project" value="InterPro"/>
</dbReference>
<feature type="domain" description="RNA polymerase sigma factor 70 region 4 type 2" evidence="6">
    <location>
        <begin position="113"/>
        <end position="163"/>
    </location>
</feature>
<dbReference type="GO" id="GO:0016987">
    <property type="term" value="F:sigma factor activity"/>
    <property type="evidence" value="ECO:0007669"/>
    <property type="project" value="UniProtKB-KW"/>
</dbReference>
<dbReference type="InterPro" id="IPR013325">
    <property type="entry name" value="RNA_pol_sigma_r2"/>
</dbReference>
<evidence type="ECO:0000256" key="2">
    <source>
        <dbReference type="ARBA" id="ARBA00023015"/>
    </source>
</evidence>
<comment type="similarity">
    <text evidence="1">Belongs to the sigma-70 factor family. ECF subfamily.</text>
</comment>
<dbReference type="CDD" id="cd06171">
    <property type="entry name" value="Sigma70_r4"/>
    <property type="match status" value="1"/>
</dbReference>
<accession>A0A1I5DA78</accession>
<evidence type="ECO:0000313" key="8">
    <source>
        <dbReference type="Proteomes" id="UP000198806"/>
    </source>
</evidence>
<dbReference type="PANTHER" id="PTHR43133">
    <property type="entry name" value="RNA POLYMERASE ECF-TYPE SIGMA FACTO"/>
    <property type="match status" value="1"/>
</dbReference>
<protein>
    <submittedName>
        <fullName evidence="7">RNA polymerase sigma-70 factor, ECF subfamily</fullName>
    </submittedName>
</protein>
<dbReference type="STRING" id="1527.SAMN04489757_10593"/>
<evidence type="ECO:0000256" key="1">
    <source>
        <dbReference type="ARBA" id="ARBA00010641"/>
    </source>
</evidence>
<sequence>MTADELINLITECEKHVYSFCCNLTGNRIEADDLYQDTILKAVELRHRLDSSGNPKSYLMGISVKIWQNQKKKYAIRNNIIQMEELNENLMQGVYGLSNEPESEIIRKETINAVREGIKQLPEKMQTVLYMYYTAEMPVEEIAKALHIPKGTVKSRLHKGRKLIKEFLEV</sequence>
<dbReference type="InterPro" id="IPR007627">
    <property type="entry name" value="RNA_pol_sigma70_r2"/>
</dbReference>
<keyword evidence="2" id="KW-0805">Transcription regulation</keyword>
<organism evidence="7 8">
    <name type="scientific">Anaerocolumna aminovalerica</name>
    <dbReference type="NCBI Taxonomy" id="1527"/>
    <lineage>
        <taxon>Bacteria</taxon>
        <taxon>Bacillati</taxon>
        <taxon>Bacillota</taxon>
        <taxon>Clostridia</taxon>
        <taxon>Lachnospirales</taxon>
        <taxon>Lachnospiraceae</taxon>
        <taxon>Anaerocolumna</taxon>
    </lineage>
</organism>
<dbReference type="AlphaFoldDB" id="A0A1I5DA78"/>
<dbReference type="SUPFAM" id="SSF88946">
    <property type="entry name" value="Sigma2 domain of RNA polymerase sigma factors"/>
    <property type="match status" value="1"/>
</dbReference>
<dbReference type="InterPro" id="IPR039425">
    <property type="entry name" value="RNA_pol_sigma-70-like"/>
</dbReference>
<dbReference type="NCBIfam" id="TIGR02937">
    <property type="entry name" value="sigma70-ECF"/>
    <property type="match status" value="1"/>
</dbReference>
<feature type="domain" description="RNA polymerase sigma-70 region 2" evidence="5">
    <location>
        <begin position="9"/>
        <end position="67"/>
    </location>
</feature>
<dbReference type="SUPFAM" id="SSF88659">
    <property type="entry name" value="Sigma3 and sigma4 domains of RNA polymerase sigma factors"/>
    <property type="match status" value="1"/>
</dbReference>
<evidence type="ECO:0000313" key="7">
    <source>
        <dbReference type="EMBL" id="SFN96159.1"/>
    </source>
</evidence>
<dbReference type="RefSeq" id="WP_091684762.1">
    <property type="nucleotide sequence ID" value="NZ_BAABFM010000026.1"/>
</dbReference>
<reference evidence="7 8" key="1">
    <citation type="submission" date="2016-10" db="EMBL/GenBank/DDBJ databases">
        <authorList>
            <person name="de Groot N.N."/>
        </authorList>
    </citation>
    <scope>NUCLEOTIDE SEQUENCE [LARGE SCALE GENOMIC DNA]</scope>
    <source>
        <strain evidence="7 8">DSM 1283</strain>
    </source>
</reference>
<name>A0A1I5DA78_9FIRM</name>
<dbReference type="Proteomes" id="UP000198806">
    <property type="component" value="Unassembled WGS sequence"/>
</dbReference>
<dbReference type="Gene3D" id="1.10.10.10">
    <property type="entry name" value="Winged helix-like DNA-binding domain superfamily/Winged helix DNA-binding domain"/>
    <property type="match status" value="1"/>
</dbReference>
<dbReference type="InterPro" id="IPR036388">
    <property type="entry name" value="WH-like_DNA-bd_sf"/>
</dbReference>
<dbReference type="EMBL" id="FOWD01000005">
    <property type="protein sequence ID" value="SFN96159.1"/>
    <property type="molecule type" value="Genomic_DNA"/>
</dbReference>
<dbReference type="Gene3D" id="1.10.1740.10">
    <property type="match status" value="1"/>
</dbReference>
<dbReference type="Pfam" id="PF08281">
    <property type="entry name" value="Sigma70_r4_2"/>
    <property type="match status" value="1"/>
</dbReference>
<dbReference type="OrthoDB" id="9795666at2"/>
<proteinExistence type="inferred from homology"/>
<dbReference type="PANTHER" id="PTHR43133:SF60">
    <property type="entry name" value="RNA POLYMERASE SIGMA FACTOR SIGV"/>
    <property type="match status" value="1"/>
</dbReference>
<evidence type="ECO:0000259" key="6">
    <source>
        <dbReference type="Pfam" id="PF08281"/>
    </source>
</evidence>
<dbReference type="InterPro" id="IPR013249">
    <property type="entry name" value="RNA_pol_sigma70_r4_t2"/>
</dbReference>
<keyword evidence="4" id="KW-0804">Transcription</keyword>
<dbReference type="InterPro" id="IPR014284">
    <property type="entry name" value="RNA_pol_sigma-70_dom"/>
</dbReference>
<dbReference type="InterPro" id="IPR013324">
    <property type="entry name" value="RNA_pol_sigma_r3/r4-like"/>
</dbReference>
<evidence type="ECO:0000256" key="3">
    <source>
        <dbReference type="ARBA" id="ARBA00023082"/>
    </source>
</evidence>
<dbReference type="GO" id="GO:0003677">
    <property type="term" value="F:DNA binding"/>
    <property type="evidence" value="ECO:0007669"/>
    <property type="project" value="InterPro"/>
</dbReference>
<keyword evidence="8" id="KW-1185">Reference proteome</keyword>